<evidence type="ECO:0000256" key="1">
    <source>
        <dbReference type="ARBA" id="ARBA00023002"/>
    </source>
</evidence>
<evidence type="ECO:0000313" key="3">
    <source>
        <dbReference type="EMBL" id="SEG92543.1"/>
    </source>
</evidence>
<keyword evidence="1" id="KW-0560">Oxidoreductase</keyword>
<sequence>MDKLTDDAKALLSRPLHGWVTTVRPDGSLHSTLVWVDVDGDDVIVNTAVGRAKEKHLKADPRIAVSVADPDNDYHYLSVSGTARLEPEGADEIIDRLAKKYLNADTYPFRQPGEERVTVRLTPEKVIYSTGA</sequence>
<protein>
    <submittedName>
        <fullName evidence="3">PPOX class probable F420-dependent enzyme</fullName>
    </submittedName>
</protein>
<evidence type="ECO:0000313" key="4">
    <source>
        <dbReference type="Proteomes" id="UP000236723"/>
    </source>
</evidence>
<organism evidence="3 4">
    <name type="scientific">Thermomonospora echinospora</name>
    <dbReference type="NCBI Taxonomy" id="1992"/>
    <lineage>
        <taxon>Bacteria</taxon>
        <taxon>Bacillati</taxon>
        <taxon>Actinomycetota</taxon>
        <taxon>Actinomycetes</taxon>
        <taxon>Streptosporangiales</taxon>
        <taxon>Thermomonosporaceae</taxon>
        <taxon>Thermomonospora</taxon>
    </lineage>
</organism>
<dbReference type="GO" id="GO:0016627">
    <property type="term" value="F:oxidoreductase activity, acting on the CH-CH group of donors"/>
    <property type="evidence" value="ECO:0007669"/>
    <property type="project" value="TreeGrafter"/>
</dbReference>
<dbReference type="OrthoDB" id="162914at2"/>
<reference evidence="4" key="1">
    <citation type="submission" date="2016-10" db="EMBL/GenBank/DDBJ databases">
        <authorList>
            <person name="Varghese N."/>
            <person name="Submissions S."/>
        </authorList>
    </citation>
    <scope>NUCLEOTIDE SEQUENCE [LARGE SCALE GENOMIC DNA]</scope>
    <source>
        <strain evidence="4">DSM 43163</strain>
    </source>
</reference>
<dbReference type="PANTHER" id="PTHR35176">
    <property type="entry name" value="HEME OXYGENASE HI_0854-RELATED"/>
    <property type="match status" value="1"/>
</dbReference>
<evidence type="ECO:0000259" key="2">
    <source>
        <dbReference type="Pfam" id="PF01243"/>
    </source>
</evidence>
<keyword evidence="4" id="KW-1185">Reference proteome</keyword>
<dbReference type="GO" id="GO:0005829">
    <property type="term" value="C:cytosol"/>
    <property type="evidence" value="ECO:0007669"/>
    <property type="project" value="TreeGrafter"/>
</dbReference>
<dbReference type="Gene3D" id="2.30.110.10">
    <property type="entry name" value="Electron Transport, Fmn-binding Protein, Chain A"/>
    <property type="match status" value="1"/>
</dbReference>
<dbReference type="InterPro" id="IPR011576">
    <property type="entry name" value="Pyridox_Oxase_N"/>
</dbReference>
<dbReference type="RefSeq" id="WP_103944464.1">
    <property type="nucleotide sequence ID" value="NZ_FNVO01000034.1"/>
</dbReference>
<dbReference type="InterPro" id="IPR019920">
    <property type="entry name" value="F420-binding_dom_put"/>
</dbReference>
<dbReference type="InterPro" id="IPR052019">
    <property type="entry name" value="F420H2_bilvrd_red/Heme_oxyg"/>
</dbReference>
<dbReference type="NCBIfam" id="TIGR03618">
    <property type="entry name" value="Rv1155_F420"/>
    <property type="match status" value="1"/>
</dbReference>
<accession>A0A1H6E5M3</accession>
<dbReference type="Pfam" id="PF01243">
    <property type="entry name" value="PNPOx_N"/>
    <property type="match status" value="1"/>
</dbReference>
<feature type="domain" description="Pyridoxamine 5'-phosphate oxidase N-terminal" evidence="2">
    <location>
        <begin position="4"/>
        <end position="128"/>
    </location>
</feature>
<dbReference type="GO" id="GO:0070967">
    <property type="term" value="F:coenzyme F420 binding"/>
    <property type="evidence" value="ECO:0007669"/>
    <property type="project" value="TreeGrafter"/>
</dbReference>
<gene>
    <name evidence="3" type="ORF">SAMN04489712_13429</name>
</gene>
<dbReference type="EMBL" id="FNVO01000034">
    <property type="protein sequence ID" value="SEG92543.1"/>
    <property type="molecule type" value="Genomic_DNA"/>
</dbReference>
<name>A0A1H6E5M3_9ACTN</name>
<dbReference type="PANTHER" id="PTHR35176:SF6">
    <property type="entry name" value="HEME OXYGENASE HI_0854-RELATED"/>
    <property type="match status" value="1"/>
</dbReference>
<proteinExistence type="predicted"/>
<dbReference type="InterPro" id="IPR012349">
    <property type="entry name" value="Split_barrel_FMN-bd"/>
</dbReference>
<dbReference type="Proteomes" id="UP000236723">
    <property type="component" value="Unassembled WGS sequence"/>
</dbReference>
<dbReference type="AlphaFoldDB" id="A0A1H6E5M3"/>
<dbReference type="SUPFAM" id="SSF50475">
    <property type="entry name" value="FMN-binding split barrel"/>
    <property type="match status" value="1"/>
</dbReference>